<keyword evidence="1" id="KW-0812">Transmembrane</keyword>
<keyword evidence="1" id="KW-1133">Transmembrane helix</keyword>
<dbReference type="EMBL" id="SPQZ01000004">
    <property type="protein sequence ID" value="TFV96963.1"/>
    <property type="molecule type" value="Genomic_DNA"/>
</dbReference>
<keyword evidence="1" id="KW-0472">Membrane</keyword>
<protein>
    <submittedName>
        <fullName evidence="2">Uncharacterized protein</fullName>
    </submittedName>
</protein>
<sequence>MSSAHVTASQRSTGDTFDAVVLEAPISGLNGLAGRAASAGILLLVAPLLIVVALVARLFGAISGENRR</sequence>
<evidence type="ECO:0000313" key="2">
    <source>
        <dbReference type="EMBL" id="TFV96963.1"/>
    </source>
</evidence>
<evidence type="ECO:0000256" key="1">
    <source>
        <dbReference type="SAM" id="Phobius"/>
    </source>
</evidence>
<dbReference type="AlphaFoldDB" id="A0A4Y9R0I9"/>
<keyword evidence="3" id="KW-1185">Reference proteome</keyword>
<organism evidence="2 3">
    <name type="scientific">Orlajensenia leifsoniae</name>
    <dbReference type="NCBI Taxonomy" id="2561933"/>
    <lineage>
        <taxon>Bacteria</taxon>
        <taxon>Bacillati</taxon>
        <taxon>Actinomycetota</taxon>
        <taxon>Actinomycetes</taxon>
        <taxon>Micrococcales</taxon>
        <taxon>Microbacteriaceae</taxon>
        <taxon>Orlajensenia</taxon>
    </lineage>
</organism>
<name>A0A4Y9R0I9_9MICO</name>
<comment type="caution">
    <text evidence="2">The sequence shown here is derived from an EMBL/GenBank/DDBJ whole genome shotgun (WGS) entry which is preliminary data.</text>
</comment>
<proteinExistence type="predicted"/>
<feature type="transmembrane region" description="Helical" evidence="1">
    <location>
        <begin position="36"/>
        <end position="59"/>
    </location>
</feature>
<reference evidence="2 3" key="1">
    <citation type="journal article" date="2018" name="J. Microbiol.">
        <title>Leifsonia flava sp. nov., a novel actinobacterium isolated from the rhizosphere of Aquilegia viridiflora.</title>
        <authorList>
            <person name="Cai Y."/>
            <person name="Tao W.Z."/>
            <person name="Ma Y.J."/>
            <person name="Cheng J."/>
            <person name="Zhang M.Y."/>
            <person name="Zhang Y.X."/>
        </authorList>
    </citation>
    <scope>NUCLEOTIDE SEQUENCE [LARGE SCALE GENOMIC DNA]</scope>
    <source>
        <strain evidence="2 3">SYP-B2174</strain>
    </source>
</reference>
<evidence type="ECO:0000313" key="3">
    <source>
        <dbReference type="Proteomes" id="UP000298127"/>
    </source>
</evidence>
<dbReference type="Proteomes" id="UP000298127">
    <property type="component" value="Unassembled WGS sequence"/>
</dbReference>
<gene>
    <name evidence="2" type="ORF">E4M00_12970</name>
</gene>
<accession>A0A4Y9R0I9</accession>
<dbReference type="RefSeq" id="WP_135120919.1">
    <property type="nucleotide sequence ID" value="NZ_SPQZ01000004.1"/>
</dbReference>